<dbReference type="EMBL" id="DTLI01000091">
    <property type="protein sequence ID" value="HHS51928.1"/>
    <property type="molecule type" value="Genomic_DNA"/>
</dbReference>
<dbReference type="AlphaFoldDB" id="A0A7C6A8R1"/>
<evidence type="ECO:0000313" key="1">
    <source>
        <dbReference type="EMBL" id="HHS51928.1"/>
    </source>
</evidence>
<reference evidence="1" key="1">
    <citation type="journal article" date="2020" name="mSystems">
        <title>Genome- and Community-Level Interaction Insights into Carbon Utilization and Element Cycling Functions of Hydrothermarchaeota in Hydrothermal Sediment.</title>
        <authorList>
            <person name="Zhou Z."/>
            <person name="Liu Y."/>
            <person name="Xu W."/>
            <person name="Pan J."/>
            <person name="Luo Z.H."/>
            <person name="Li M."/>
        </authorList>
    </citation>
    <scope>NUCLEOTIDE SEQUENCE [LARGE SCALE GENOMIC DNA]</scope>
    <source>
        <strain evidence="1">SpSt-876</strain>
    </source>
</reference>
<gene>
    <name evidence="1" type="ORF">ENW73_03540</name>
</gene>
<organism evidence="1">
    <name type="scientific">candidate division WOR-3 bacterium</name>
    <dbReference type="NCBI Taxonomy" id="2052148"/>
    <lineage>
        <taxon>Bacteria</taxon>
        <taxon>Bacteria division WOR-3</taxon>
    </lineage>
</organism>
<dbReference type="Gene3D" id="3.40.50.1010">
    <property type="entry name" value="5'-nuclease"/>
    <property type="match status" value="1"/>
</dbReference>
<comment type="caution">
    <text evidence="1">The sequence shown here is derived from an EMBL/GenBank/DDBJ whole genome shotgun (WGS) entry which is preliminary data.</text>
</comment>
<sequence length="200" mass="21920">MLFRRERIFILDFFTLADGRIANLLQFGLINGKFLLADPSTWQGKAEAEDKASGDVSHLVKRAEDSVSKIKKIKGIKVKTLKGLNDPKSLVAIAKQHKATVLTTDPELKQSLTNLPVILLNELYEALKPAYLPGSEVMVKVLKKGKTADEGIGYIEGGIKVVINGGAKYLGKDIWVVVIGSLDTSVGRLIFAQPKYTEIQ</sequence>
<evidence type="ECO:0008006" key="2">
    <source>
        <dbReference type="Google" id="ProtNLM"/>
    </source>
</evidence>
<protein>
    <recommendedName>
        <fullName evidence="2">TRAM domain-containing protein</fullName>
    </recommendedName>
</protein>
<name>A0A7C6A8R1_UNCW3</name>
<accession>A0A7C6A8R1</accession>
<proteinExistence type="predicted"/>